<dbReference type="SMART" id="SM00322">
    <property type="entry name" value="KH"/>
    <property type="match status" value="3"/>
</dbReference>
<dbReference type="PANTHER" id="PTHR10288">
    <property type="entry name" value="KH DOMAIN CONTAINING RNA BINDING PROTEIN"/>
    <property type="match status" value="1"/>
</dbReference>
<organism evidence="5 6">
    <name type="scientific">Ditylenchus dipsaci</name>
    <dbReference type="NCBI Taxonomy" id="166011"/>
    <lineage>
        <taxon>Eukaryota</taxon>
        <taxon>Metazoa</taxon>
        <taxon>Ecdysozoa</taxon>
        <taxon>Nematoda</taxon>
        <taxon>Chromadorea</taxon>
        <taxon>Rhabditida</taxon>
        <taxon>Tylenchina</taxon>
        <taxon>Tylenchomorpha</taxon>
        <taxon>Sphaerularioidea</taxon>
        <taxon>Anguinidae</taxon>
        <taxon>Anguininae</taxon>
        <taxon>Ditylenchus</taxon>
    </lineage>
</organism>
<feature type="domain" description="K Homology" evidence="4">
    <location>
        <begin position="149"/>
        <end position="220"/>
    </location>
</feature>
<dbReference type="InterPro" id="IPR004087">
    <property type="entry name" value="KH_dom"/>
</dbReference>
<proteinExistence type="predicted"/>
<evidence type="ECO:0000256" key="2">
    <source>
        <dbReference type="PROSITE-ProRule" id="PRU00117"/>
    </source>
</evidence>
<evidence type="ECO:0000259" key="4">
    <source>
        <dbReference type="SMART" id="SM00322"/>
    </source>
</evidence>
<evidence type="ECO:0000256" key="3">
    <source>
        <dbReference type="SAM" id="MobiDB-lite"/>
    </source>
</evidence>
<evidence type="ECO:0000256" key="1">
    <source>
        <dbReference type="ARBA" id="ARBA00022737"/>
    </source>
</evidence>
<evidence type="ECO:0000313" key="5">
    <source>
        <dbReference type="Proteomes" id="UP000887574"/>
    </source>
</evidence>
<dbReference type="AlphaFoldDB" id="A0A915E5M2"/>
<dbReference type="InterPro" id="IPR036612">
    <property type="entry name" value="KH_dom_type_1_sf"/>
</dbReference>
<keyword evidence="2" id="KW-0694">RNA-binding</keyword>
<dbReference type="Pfam" id="PF00013">
    <property type="entry name" value="KH_1"/>
    <property type="match status" value="3"/>
</dbReference>
<dbReference type="GO" id="GO:0003723">
    <property type="term" value="F:RNA binding"/>
    <property type="evidence" value="ECO:0007669"/>
    <property type="project" value="UniProtKB-UniRule"/>
</dbReference>
<feature type="domain" description="K Homology" evidence="4">
    <location>
        <begin position="331"/>
        <end position="391"/>
    </location>
</feature>
<feature type="region of interest" description="Disordered" evidence="3">
    <location>
        <begin position="251"/>
        <end position="273"/>
    </location>
</feature>
<dbReference type="CDD" id="cd22432">
    <property type="entry name" value="KH-I_HNRNPK_rpt1"/>
    <property type="match status" value="1"/>
</dbReference>
<protein>
    <submittedName>
        <fullName evidence="6">K Homology domain-containing protein</fullName>
    </submittedName>
</protein>
<evidence type="ECO:0000313" key="6">
    <source>
        <dbReference type="WBParaSite" id="jg2816"/>
    </source>
</evidence>
<dbReference type="PROSITE" id="PS50084">
    <property type="entry name" value="KH_TYPE_1"/>
    <property type="match status" value="3"/>
</dbReference>
<dbReference type="InterPro" id="IPR004088">
    <property type="entry name" value="KH_dom_type_1"/>
</dbReference>
<accession>A0A915E5M2</accession>
<dbReference type="Proteomes" id="UP000887574">
    <property type="component" value="Unplaced"/>
</dbReference>
<dbReference type="Gene3D" id="3.30.1370.10">
    <property type="entry name" value="K Homology domain, type 1"/>
    <property type="match status" value="3"/>
</dbReference>
<keyword evidence="1" id="KW-0677">Repeat</keyword>
<name>A0A915E5M2_9BILA</name>
<reference evidence="6" key="1">
    <citation type="submission" date="2022-11" db="UniProtKB">
        <authorList>
            <consortium name="WormBaseParasite"/>
        </authorList>
    </citation>
    <scope>IDENTIFICATION</scope>
</reference>
<dbReference type="WBParaSite" id="jg2816">
    <property type="protein sequence ID" value="jg2816"/>
    <property type="gene ID" value="jg2816"/>
</dbReference>
<feature type="domain" description="K Homology" evidence="4">
    <location>
        <begin position="76"/>
        <end position="144"/>
    </location>
</feature>
<dbReference type="SUPFAM" id="SSF54791">
    <property type="entry name" value="Eukaryotic type KH-domain (KH-domain type I)"/>
    <property type="match status" value="3"/>
</dbReference>
<keyword evidence="5" id="KW-1185">Reference proteome</keyword>
<sequence>MSELAKYRNWDQMRWDQMRWDQMSWDQMRWDQMSVTFPYFLILRPMKRNSGNGFQDGSGKRQRFNELGFNEALDQGKYALRLLIPTRAAGSVIGKGGENINTLSQKYEASMSVPDRNTPERVLTIVCSKESIGELFKEVIHILLQDQKAKNEARMLVHQSHVGQIMGKAGANVKELGGKTKTQITIFKEICPMSTDRVVLISGAEQNIAEAVQSLINDLSAIPVKSVEHPYDPANYDPGAAHVYGGFSGGGVGSTRKGGDPRGPRNDYNQGPGHYDSYGGGVASWHGPPARSPMGNSAGGYQGAEAYPSNAGYGRPQAQSNMVYPEDYLRGAEAVQMAIPRELCGKIFGNNGELVHTLMKECGSRIDVGITISGRPQQIEMTQNMLKQMIRKPAPSAAPAGHYMDEGLMNGRAEAAQFAYGAPTENSDFMAKYKL</sequence>